<reference evidence="1 2" key="1">
    <citation type="journal article" date="2014" name="Genome Announc.">
        <title>Draft Genome Sequence of Gordonia alkanivorans Strain CGMCC6845, a Halotolerant Hydrocarbon-Degrading Bacterium.</title>
        <authorList>
            <person name="Wang X."/>
            <person name="Jin D."/>
            <person name="Zhou L."/>
            <person name="Wu L."/>
            <person name="An W."/>
            <person name="Zhao L."/>
        </authorList>
    </citation>
    <scope>NUCLEOTIDE SEQUENCE [LARGE SCALE GENOMIC DNA]</scope>
    <source>
        <strain evidence="1 2">CGMCC 6845</strain>
    </source>
</reference>
<keyword evidence="2" id="KW-1185">Reference proteome</keyword>
<protein>
    <submittedName>
        <fullName evidence="1">Uncharacterized protein</fullName>
    </submittedName>
</protein>
<name>W9DIP1_9ACTN</name>
<comment type="caution">
    <text evidence="1">The sequence shown here is derived from an EMBL/GenBank/DDBJ whole genome shotgun (WGS) entry which is preliminary data.</text>
</comment>
<proteinExistence type="predicted"/>
<gene>
    <name evidence="1" type="ORF">V525_14570</name>
</gene>
<evidence type="ECO:0000313" key="2">
    <source>
        <dbReference type="Proteomes" id="UP000035035"/>
    </source>
</evidence>
<organism evidence="1 2">
    <name type="scientific">Gordonia alkanivorans CGMCC 6845</name>
    <dbReference type="NCBI Taxonomy" id="1423140"/>
    <lineage>
        <taxon>Bacteria</taxon>
        <taxon>Bacillati</taxon>
        <taxon>Actinomycetota</taxon>
        <taxon>Actinomycetes</taxon>
        <taxon>Mycobacteriales</taxon>
        <taxon>Gordoniaceae</taxon>
        <taxon>Gordonia</taxon>
    </lineage>
</organism>
<accession>W9DIP1</accession>
<dbReference type="PATRIC" id="fig|1423140.3.peg.2915"/>
<dbReference type="AlphaFoldDB" id="W9DIP1"/>
<evidence type="ECO:0000313" key="1">
    <source>
        <dbReference type="EMBL" id="ETA06230.1"/>
    </source>
</evidence>
<dbReference type="EMBL" id="AYXO01000026">
    <property type="protein sequence ID" value="ETA06230.1"/>
    <property type="molecule type" value="Genomic_DNA"/>
</dbReference>
<sequence length="67" mass="6673">MSVAGDTARFAGCLGGFGVAAAPIVIGFTFGGPSGAISAAKAWIPRLGPVGAGVMKWCMQAIFGIRM</sequence>
<dbReference type="Proteomes" id="UP000035035">
    <property type="component" value="Unassembled WGS sequence"/>
</dbReference>
<dbReference type="HOGENOM" id="CLU_2806411_0_0_11"/>